<sequence length="103" mass="10779">MATLIGTTVAENYEQVVDSQGLGARTQVINIAKTNITKAQMLVAVKNLSLVYTIAGVDGFLADETADNVRVALQGTIDYTPVGSNAFGISGAVTTLIADFDQK</sequence>
<protein>
    <submittedName>
        <fullName evidence="1">Uncharacterized protein</fullName>
    </submittedName>
</protein>
<name>A0A6J5L2U8_9CAUD</name>
<evidence type="ECO:0000313" key="1">
    <source>
        <dbReference type="EMBL" id="CAB4129048.1"/>
    </source>
</evidence>
<reference evidence="1" key="1">
    <citation type="submission" date="2020-04" db="EMBL/GenBank/DDBJ databases">
        <authorList>
            <person name="Chiriac C."/>
            <person name="Salcher M."/>
            <person name="Ghai R."/>
            <person name="Kavagutti S V."/>
        </authorList>
    </citation>
    <scope>NUCLEOTIDE SEQUENCE</scope>
</reference>
<dbReference type="EMBL" id="LR796233">
    <property type="protein sequence ID" value="CAB4129048.1"/>
    <property type="molecule type" value="Genomic_DNA"/>
</dbReference>
<accession>A0A6J5L2U8</accession>
<proteinExistence type="predicted"/>
<gene>
    <name evidence="1" type="ORF">UFOVP112_146</name>
</gene>
<organism evidence="1">
    <name type="scientific">uncultured Caudovirales phage</name>
    <dbReference type="NCBI Taxonomy" id="2100421"/>
    <lineage>
        <taxon>Viruses</taxon>
        <taxon>Duplodnaviria</taxon>
        <taxon>Heunggongvirae</taxon>
        <taxon>Uroviricota</taxon>
        <taxon>Caudoviricetes</taxon>
        <taxon>Peduoviridae</taxon>
        <taxon>Maltschvirus</taxon>
        <taxon>Maltschvirus maltsch</taxon>
    </lineage>
</organism>